<evidence type="ECO:0000313" key="2">
    <source>
        <dbReference type="EMBL" id="KAA8548421.1"/>
    </source>
</evidence>
<gene>
    <name evidence="2" type="ORF">F0562_000105</name>
</gene>
<keyword evidence="1" id="KW-0812">Transmembrane</keyword>
<accession>A0A5J5C490</accession>
<organism evidence="2 3">
    <name type="scientific">Nyssa sinensis</name>
    <dbReference type="NCBI Taxonomy" id="561372"/>
    <lineage>
        <taxon>Eukaryota</taxon>
        <taxon>Viridiplantae</taxon>
        <taxon>Streptophyta</taxon>
        <taxon>Embryophyta</taxon>
        <taxon>Tracheophyta</taxon>
        <taxon>Spermatophyta</taxon>
        <taxon>Magnoliopsida</taxon>
        <taxon>eudicotyledons</taxon>
        <taxon>Gunneridae</taxon>
        <taxon>Pentapetalae</taxon>
        <taxon>asterids</taxon>
        <taxon>Cornales</taxon>
        <taxon>Nyssaceae</taxon>
        <taxon>Nyssa</taxon>
    </lineage>
</organism>
<name>A0A5J5C490_9ASTE</name>
<keyword evidence="1" id="KW-1133">Transmembrane helix</keyword>
<reference evidence="2 3" key="1">
    <citation type="submission" date="2019-09" db="EMBL/GenBank/DDBJ databases">
        <title>A chromosome-level genome assembly of the Chinese tupelo Nyssa sinensis.</title>
        <authorList>
            <person name="Yang X."/>
            <person name="Kang M."/>
            <person name="Yang Y."/>
            <person name="Xiong H."/>
            <person name="Wang M."/>
            <person name="Zhang Z."/>
            <person name="Wang Z."/>
            <person name="Wu H."/>
            <person name="Ma T."/>
            <person name="Liu J."/>
            <person name="Xi Z."/>
        </authorList>
    </citation>
    <scope>NUCLEOTIDE SEQUENCE [LARGE SCALE GENOMIC DNA]</scope>
    <source>
        <strain evidence="2">J267</strain>
        <tissue evidence="2">Leaf</tissue>
    </source>
</reference>
<keyword evidence="3" id="KW-1185">Reference proteome</keyword>
<dbReference type="EMBL" id="CM018031">
    <property type="protein sequence ID" value="KAA8548421.1"/>
    <property type="molecule type" value="Genomic_DNA"/>
</dbReference>
<dbReference type="Proteomes" id="UP000325577">
    <property type="component" value="Linkage Group LG0"/>
</dbReference>
<evidence type="ECO:0000256" key="1">
    <source>
        <dbReference type="SAM" id="Phobius"/>
    </source>
</evidence>
<proteinExistence type="predicted"/>
<sequence length="118" mass="12835">MGYICGLWMIEICSNYVATESVFIVSGFMISVLMVAYITKIAKASLDKALAENDEIDGFLSSPQLPIVGKRTLDLQKPLSEQDVLLSSHLLTIPKGANAKSRGRAIEFLESLTGKLIS</sequence>
<dbReference type="OrthoDB" id="1745705at2759"/>
<feature type="transmembrane region" description="Helical" evidence="1">
    <location>
        <begin position="16"/>
        <end position="38"/>
    </location>
</feature>
<keyword evidence="1" id="KW-0472">Membrane</keyword>
<evidence type="ECO:0000313" key="3">
    <source>
        <dbReference type="Proteomes" id="UP000325577"/>
    </source>
</evidence>
<protein>
    <submittedName>
        <fullName evidence="2">Uncharacterized protein</fullName>
    </submittedName>
</protein>
<dbReference type="AlphaFoldDB" id="A0A5J5C490"/>